<accession>A0A0W8C256</accession>
<dbReference type="STRING" id="4790.A0A0W8C256"/>
<evidence type="ECO:0008006" key="3">
    <source>
        <dbReference type="Google" id="ProtNLM"/>
    </source>
</evidence>
<gene>
    <name evidence="1" type="ORF">AM587_10001541</name>
</gene>
<comment type="caution">
    <text evidence="1">The sequence shown here is derived from an EMBL/GenBank/DDBJ whole genome shotgun (WGS) entry which is preliminary data.</text>
</comment>
<evidence type="ECO:0000313" key="2">
    <source>
        <dbReference type="Proteomes" id="UP000052943"/>
    </source>
</evidence>
<organism evidence="1 2">
    <name type="scientific">Phytophthora nicotianae</name>
    <name type="common">Potato buckeye rot agent</name>
    <name type="synonym">Phytophthora parasitica</name>
    <dbReference type="NCBI Taxonomy" id="4792"/>
    <lineage>
        <taxon>Eukaryota</taxon>
        <taxon>Sar</taxon>
        <taxon>Stramenopiles</taxon>
        <taxon>Oomycota</taxon>
        <taxon>Peronosporomycetes</taxon>
        <taxon>Peronosporales</taxon>
        <taxon>Peronosporaceae</taxon>
        <taxon>Phytophthora</taxon>
    </lineage>
</organism>
<dbReference type="AlphaFoldDB" id="A0A0W8C256"/>
<dbReference type="EMBL" id="LNFO01005405">
    <property type="protein sequence ID" value="KUF78175.1"/>
    <property type="molecule type" value="Genomic_DNA"/>
</dbReference>
<reference evidence="1 2" key="1">
    <citation type="submission" date="2015-11" db="EMBL/GenBank/DDBJ databases">
        <title>Genomes and virulence difference between two physiological races of Phytophthora nicotianae.</title>
        <authorList>
            <person name="Liu H."/>
            <person name="Ma X."/>
            <person name="Yu H."/>
            <person name="Fang D."/>
            <person name="Li Y."/>
            <person name="Wang X."/>
            <person name="Wang W."/>
            <person name="Dong Y."/>
            <person name="Xiao B."/>
        </authorList>
    </citation>
    <scope>NUCLEOTIDE SEQUENCE [LARGE SCALE GENOMIC DNA]</scope>
    <source>
        <strain evidence="2">race 0</strain>
    </source>
</reference>
<protein>
    <recommendedName>
        <fullName evidence="3">Tc1-like transposase DDE domain-containing protein</fullName>
    </recommendedName>
</protein>
<name>A0A0W8C256_PHYNI</name>
<evidence type="ECO:0000313" key="1">
    <source>
        <dbReference type="EMBL" id="KUF78175.1"/>
    </source>
</evidence>
<sequence>METNAAVVDVIYDSVPVYQEHFVGKIIVIVLDNDAAHKQTEDLVQENDDLEQLRLGHNSFICNPIEDRLRFYIIQNIKSFFWHMDFARTTLVNYSIQIYDSRYQKEAKCLL</sequence>
<proteinExistence type="predicted"/>
<dbReference type="Proteomes" id="UP000052943">
    <property type="component" value="Unassembled WGS sequence"/>
</dbReference>